<evidence type="ECO:0000313" key="3">
    <source>
        <dbReference type="Proteomes" id="UP000053370"/>
    </source>
</evidence>
<evidence type="ECO:0000313" key="2">
    <source>
        <dbReference type="EMBL" id="GAP40519.1"/>
    </source>
</evidence>
<dbReference type="AlphaFoldDB" id="A0A0S7BQK1"/>
<evidence type="ECO:0000256" key="1">
    <source>
        <dbReference type="PIRSR" id="PIRSR016184-1"/>
    </source>
</evidence>
<protein>
    <submittedName>
        <fullName evidence="2">Phenazine biosynthesis protein PhzF family</fullName>
    </submittedName>
</protein>
<dbReference type="GO" id="GO:0016853">
    <property type="term" value="F:isomerase activity"/>
    <property type="evidence" value="ECO:0007669"/>
    <property type="project" value="TreeGrafter"/>
</dbReference>
<dbReference type="EMBL" id="DF968181">
    <property type="protein sequence ID" value="GAP40519.1"/>
    <property type="molecule type" value="Genomic_DNA"/>
</dbReference>
<gene>
    <name evidence="2" type="ORF">ATC1_13495</name>
</gene>
<sequence>MKEERFQFKKIDAFATEKSEGNPAGMIMLHPSEEITDEKMQQIAKELKGFVSETGFVFPESDEKFRLKYYSSEKEVNFCGHATIAILYELFSSIDSLKTKKQIKIQTNDGELTVENRIDEEKSVFIMSPSPKYHSISPSAKDIALALNIETEEINTEYPIEIIDAGLITLLVPIRSLKTVLQMNPDFGALRDFSQKHQIHIIEVFSDDTSVPENDFRVRVFAATFGYLEDPATGSGNSALGYYLLQHQLWKRPVIRIEQNQYHDRFNIVQLRKMTDMNGNIRVSFGGGAIKKIEGEYILYSNS</sequence>
<dbReference type="SUPFAM" id="SSF54506">
    <property type="entry name" value="Diaminopimelate epimerase-like"/>
    <property type="match status" value="1"/>
</dbReference>
<reference evidence="2" key="1">
    <citation type="journal article" date="2015" name="Genome Announc.">
        <title>Draft Genome Sequence of Anaerolineae Strain TC1, a Novel Isolate from a Methanogenic Wastewater Treatment System.</title>
        <authorList>
            <person name="Matsuura N."/>
            <person name="Tourlousse D.M."/>
            <person name="Sun L."/>
            <person name="Toyonaga M."/>
            <person name="Kuroda K."/>
            <person name="Ohashi A."/>
            <person name="Cruz R."/>
            <person name="Yamaguchi T."/>
            <person name="Sekiguchi Y."/>
        </authorList>
    </citation>
    <scope>NUCLEOTIDE SEQUENCE [LARGE SCALE GENOMIC DNA]</scope>
    <source>
        <strain evidence="2">TC1</strain>
    </source>
</reference>
<dbReference type="Gene3D" id="3.10.310.10">
    <property type="entry name" value="Diaminopimelate Epimerase, Chain A, domain 1"/>
    <property type="match status" value="2"/>
</dbReference>
<name>A0A0S7BQK1_9CHLR</name>
<accession>A0A0S7BQK1</accession>
<dbReference type="PANTHER" id="PTHR13774">
    <property type="entry name" value="PHENAZINE BIOSYNTHESIS PROTEIN"/>
    <property type="match status" value="1"/>
</dbReference>
<organism evidence="2">
    <name type="scientific">Flexilinea flocculi</name>
    <dbReference type="NCBI Taxonomy" id="1678840"/>
    <lineage>
        <taxon>Bacteria</taxon>
        <taxon>Bacillati</taxon>
        <taxon>Chloroflexota</taxon>
        <taxon>Anaerolineae</taxon>
        <taxon>Anaerolineales</taxon>
        <taxon>Anaerolineaceae</taxon>
        <taxon>Flexilinea</taxon>
    </lineage>
</organism>
<dbReference type="PIRSF" id="PIRSF016184">
    <property type="entry name" value="PhzC_PhzF"/>
    <property type="match status" value="1"/>
</dbReference>
<dbReference type="InterPro" id="IPR003719">
    <property type="entry name" value="Phenazine_PhzF-like"/>
</dbReference>
<feature type="active site" evidence="1">
    <location>
        <position position="53"/>
    </location>
</feature>
<dbReference type="STRING" id="1678840.ATC1_13495"/>
<dbReference type="PATRIC" id="fig|1678840.3.peg.1791"/>
<dbReference type="GO" id="GO:0005737">
    <property type="term" value="C:cytoplasm"/>
    <property type="evidence" value="ECO:0007669"/>
    <property type="project" value="TreeGrafter"/>
</dbReference>
<dbReference type="OrthoDB" id="9788221at2"/>
<dbReference type="RefSeq" id="WP_062279876.1">
    <property type="nucleotide sequence ID" value="NZ_DF968181.1"/>
</dbReference>
<dbReference type="NCBIfam" id="TIGR00654">
    <property type="entry name" value="PhzF_family"/>
    <property type="match status" value="1"/>
</dbReference>
<keyword evidence="3" id="KW-1185">Reference proteome</keyword>
<dbReference type="Proteomes" id="UP000053370">
    <property type="component" value="Unassembled WGS sequence"/>
</dbReference>
<dbReference type="Pfam" id="PF02567">
    <property type="entry name" value="PhzC-PhzF"/>
    <property type="match status" value="1"/>
</dbReference>
<proteinExistence type="predicted"/>